<proteinExistence type="predicted"/>
<sequence length="298" mass="33526">MDADVEEVAARLYVVPPDQFVAARDEQVRRARDQGRRELAHALSRLRRPTHAAWLLNLLVRERADAVEELLACRERFQEAYESGDGGLLRELSARRERLTTELVRAARRIGANRGVRVTAETVREIERTLGAALVDPDVARRVRGGRLAAPAEYVGFGPAWSAPPAPGRRGGPAEEAPGAPQPARRRRSARRHAEREPEGGERPPRPAERRDERAQAARAALEEAERELAERRAALEEATRRRDEAQRELVAARARVRDLEKRLAALDRGVRAESRRHDRAVGTLASARRRLEQATRR</sequence>
<evidence type="ECO:0000313" key="2">
    <source>
        <dbReference type="EMBL" id="REF35596.1"/>
    </source>
</evidence>
<dbReference type="Proteomes" id="UP000256485">
    <property type="component" value="Unassembled WGS sequence"/>
</dbReference>
<evidence type="ECO:0000256" key="1">
    <source>
        <dbReference type="SAM" id="MobiDB-lite"/>
    </source>
</evidence>
<dbReference type="EMBL" id="QTUC01000001">
    <property type="protein sequence ID" value="REF35596.1"/>
    <property type="molecule type" value="Genomic_DNA"/>
</dbReference>
<dbReference type="AlphaFoldDB" id="A0A3D9V2I8"/>
<feature type="region of interest" description="Disordered" evidence="1">
    <location>
        <begin position="156"/>
        <end position="230"/>
    </location>
</feature>
<reference evidence="2 3" key="1">
    <citation type="submission" date="2018-08" db="EMBL/GenBank/DDBJ databases">
        <title>Sequencing the genomes of 1000 actinobacteria strains.</title>
        <authorList>
            <person name="Klenk H.-P."/>
        </authorList>
    </citation>
    <scope>NUCLEOTIDE SEQUENCE [LARGE SCALE GENOMIC DNA]</scope>
    <source>
        <strain evidence="2 3">DSM 22891</strain>
    </source>
</reference>
<dbReference type="RefSeq" id="WP_115849353.1">
    <property type="nucleotide sequence ID" value="NZ_QTUC01000001.1"/>
</dbReference>
<gene>
    <name evidence="2" type="ORF">DFJ64_0978</name>
</gene>
<accession>A0A3D9V2I8</accession>
<feature type="compositionally biased region" description="Basic and acidic residues" evidence="1">
    <location>
        <begin position="192"/>
        <end position="230"/>
    </location>
</feature>
<evidence type="ECO:0000313" key="3">
    <source>
        <dbReference type="Proteomes" id="UP000256485"/>
    </source>
</evidence>
<feature type="region of interest" description="Disordered" evidence="1">
    <location>
        <begin position="270"/>
        <end position="298"/>
    </location>
</feature>
<feature type="compositionally biased region" description="Basic and acidic residues" evidence="1">
    <location>
        <begin position="270"/>
        <end position="281"/>
    </location>
</feature>
<dbReference type="OrthoDB" id="3541690at2"/>
<comment type="caution">
    <text evidence="2">The sequence shown here is derived from an EMBL/GenBank/DDBJ whole genome shotgun (WGS) entry which is preliminary data.</text>
</comment>
<keyword evidence="3" id="KW-1185">Reference proteome</keyword>
<name>A0A3D9V2I8_THECX</name>
<feature type="compositionally biased region" description="Low complexity" evidence="1">
    <location>
        <begin position="174"/>
        <end position="183"/>
    </location>
</feature>
<organism evidence="2 3">
    <name type="scientific">Thermasporomyces composti</name>
    <dbReference type="NCBI Taxonomy" id="696763"/>
    <lineage>
        <taxon>Bacteria</taxon>
        <taxon>Bacillati</taxon>
        <taxon>Actinomycetota</taxon>
        <taxon>Actinomycetes</taxon>
        <taxon>Propionibacteriales</taxon>
        <taxon>Nocardioidaceae</taxon>
        <taxon>Thermasporomyces</taxon>
    </lineage>
</organism>
<protein>
    <submittedName>
        <fullName evidence="2">Uncharacterized protein</fullName>
    </submittedName>
</protein>